<evidence type="ECO:0000313" key="8">
    <source>
        <dbReference type="EMBL" id="SDP23078.1"/>
    </source>
</evidence>
<dbReference type="GO" id="GO:0030694">
    <property type="term" value="C:bacterial-type flagellum basal body, rod"/>
    <property type="evidence" value="ECO:0007669"/>
    <property type="project" value="InterPro"/>
</dbReference>
<comment type="subcellular location">
    <subcellularLocation>
        <location evidence="1 6">Bacterial flagellum basal body</location>
    </subcellularLocation>
</comment>
<evidence type="ECO:0000256" key="5">
    <source>
        <dbReference type="ARBA" id="ARBA00024934"/>
    </source>
</evidence>
<accession>A0A1H0R265</accession>
<dbReference type="PANTHER" id="PTHR30435:SF12">
    <property type="entry name" value="FLAGELLAR BASAL BODY ROD PROTEIN FLGB"/>
    <property type="match status" value="1"/>
</dbReference>
<dbReference type="PROSITE" id="PS00588">
    <property type="entry name" value="FLAGELLA_BB_ROD"/>
    <property type="match status" value="1"/>
</dbReference>
<comment type="similarity">
    <text evidence="2 6">Belongs to the flagella basal body rod proteins family.</text>
</comment>
<dbReference type="InterPro" id="IPR001444">
    <property type="entry name" value="Flag_bb_rod_N"/>
</dbReference>
<proteinExistence type="inferred from homology"/>
<comment type="function">
    <text evidence="5 6">Structural component of flagellum, the bacterial motility apparatus. Part of the rod structure of flagellar basal body.</text>
</comment>
<gene>
    <name evidence="8" type="ORF">SAMN05216366_11042</name>
</gene>
<evidence type="ECO:0000313" key="9">
    <source>
        <dbReference type="Proteomes" id="UP000182412"/>
    </source>
</evidence>
<dbReference type="PIRSF" id="PIRSF002889">
    <property type="entry name" value="Rod_FlgB"/>
    <property type="match status" value="1"/>
</dbReference>
<organism evidence="8 9">
    <name type="scientific">Selenomonas ruminantium</name>
    <dbReference type="NCBI Taxonomy" id="971"/>
    <lineage>
        <taxon>Bacteria</taxon>
        <taxon>Bacillati</taxon>
        <taxon>Bacillota</taxon>
        <taxon>Negativicutes</taxon>
        <taxon>Selenomonadales</taxon>
        <taxon>Selenomonadaceae</taxon>
        <taxon>Selenomonas</taxon>
    </lineage>
</organism>
<dbReference type="EMBL" id="FNJQ01000010">
    <property type="protein sequence ID" value="SDP23078.1"/>
    <property type="molecule type" value="Genomic_DNA"/>
</dbReference>
<comment type="subunit">
    <text evidence="6">The basal body constitutes a major portion of the flagellar organelle and consists of a number of rings mounted on a central rod.</text>
</comment>
<reference evidence="8 9" key="1">
    <citation type="submission" date="2016-10" db="EMBL/GenBank/DDBJ databases">
        <authorList>
            <person name="de Groot N.N."/>
        </authorList>
    </citation>
    <scope>NUCLEOTIDE SEQUENCE [LARGE SCALE GENOMIC DNA]</scope>
    <source>
        <strain evidence="8 9">S137</strain>
    </source>
</reference>
<protein>
    <recommendedName>
        <fullName evidence="3 6">Flagellar basal body rod protein FlgB</fullName>
    </recommendedName>
</protein>
<feature type="domain" description="Flagellar basal body rod protein N-terminal" evidence="7">
    <location>
        <begin position="25"/>
        <end position="51"/>
    </location>
</feature>
<evidence type="ECO:0000256" key="1">
    <source>
        <dbReference type="ARBA" id="ARBA00004117"/>
    </source>
</evidence>
<dbReference type="Pfam" id="PF00460">
    <property type="entry name" value="Flg_bb_rod"/>
    <property type="match status" value="1"/>
</dbReference>
<evidence type="ECO:0000256" key="4">
    <source>
        <dbReference type="ARBA" id="ARBA00023143"/>
    </source>
</evidence>
<dbReference type="GO" id="GO:0071978">
    <property type="term" value="P:bacterial-type flagellum-dependent swarming motility"/>
    <property type="evidence" value="ECO:0007669"/>
    <property type="project" value="TreeGrafter"/>
</dbReference>
<evidence type="ECO:0000256" key="2">
    <source>
        <dbReference type="ARBA" id="ARBA00009677"/>
    </source>
</evidence>
<dbReference type="PANTHER" id="PTHR30435">
    <property type="entry name" value="FLAGELLAR PROTEIN"/>
    <property type="match status" value="1"/>
</dbReference>
<evidence type="ECO:0000256" key="6">
    <source>
        <dbReference type="PIRNR" id="PIRNR002889"/>
    </source>
</evidence>
<keyword evidence="8" id="KW-0969">Cilium</keyword>
<dbReference type="InterPro" id="IPR019776">
    <property type="entry name" value="Flagellar_basal_body_rod_CS"/>
</dbReference>
<keyword evidence="8" id="KW-0282">Flagellum</keyword>
<dbReference type="NCBIfam" id="TIGR01396">
    <property type="entry name" value="FlgB"/>
    <property type="match status" value="1"/>
</dbReference>
<sequence length="150" mass="16817">MGIWKGCDSGMLEQIMNAANFDYLSRGLEAANMRQEVISNNIANVNTPHFKRSAVNFEDLLAKELHLDDEPMKVAIVRTHDRHLPIPMHGKAHAVIEEDNTTTMRVDDNNVDIDIEMAGLAKNHMYYNAMTTQLGGFMTDLKNVITSGQT</sequence>
<dbReference type="AlphaFoldDB" id="A0A1H0R265"/>
<evidence type="ECO:0000256" key="3">
    <source>
        <dbReference type="ARBA" id="ARBA00014376"/>
    </source>
</evidence>
<dbReference type="InterPro" id="IPR006300">
    <property type="entry name" value="FlgB"/>
</dbReference>
<name>A0A1H0R265_SELRU</name>
<keyword evidence="8" id="KW-0966">Cell projection</keyword>
<dbReference type="Proteomes" id="UP000182412">
    <property type="component" value="Unassembled WGS sequence"/>
</dbReference>
<keyword evidence="4 6" id="KW-0975">Bacterial flagellum</keyword>
<evidence type="ECO:0000259" key="7">
    <source>
        <dbReference type="Pfam" id="PF00460"/>
    </source>
</evidence>